<dbReference type="InterPro" id="IPR043137">
    <property type="entry name" value="GGT_ssub_C"/>
</dbReference>
<name>A0A0C6P6Y0_BORBO</name>
<dbReference type="PRINTS" id="PR01210">
    <property type="entry name" value="GGTRANSPTASE"/>
</dbReference>
<evidence type="ECO:0000256" key="3">
    <source>
        <dbReference type="ARBA" id="ARBA00047417"/>
    </source>
</evidence>
<dbReference type="GO" id="GO:0006751">
    <property type="term" value="P:glutathione catabolic process"/>
    <property type="evidence" value="ECO:0007669"/>
    <property type="project" value="UniProtKB-UniRule"/>
</dbReference>
<dbReference type="GO" id="GO:0103068">
    <property type="term" value="F:leukotriene C4 gamma-glutamyl transferase activity"/>
    <property type="evidence" value="ECO:0007669"/>
    <property type="project" value="UniProtKB-EC"/>
</dbReference>
<dbReference type="InterPro" id="IPR029055">
    <property type="entry name" value="Ntn_hydrolases_N"/>
</dbReference>
<feature type="binding site" evidence="5">
    <location>
        <position position="449"/>
    </location>
    <ligand>
        <name>L-glutamate</name>
        <dbReference type="ChEBI" id="CHEBI:29985"/>
    </ligand>
</feature>
<dbReference type="OrthoDB" id="5297205at2"/>
<dbReference type="Gene3D" id="3.60.20.40">
    <property type="match status" value="1"/>
</dbReference>
<dbReference type="GO" id="GO:0036374">
    <property type="term" value="F:glutathione hydrolase activity"/>
    <property type="evidence" value="ECO:0007669"/>
    <property type="project" value="UniProtKB-UniRule"/>
</dbReference>
<comment type="catalytic activity">
    <reaction evidence="3 6">
        <text>an N-terminal (5-L-glutamyl)-[peptide] + an alpha-amino acid = 5-L-glutamyl amino acid + an N-terminal L-alpha-aminoacyl-[peptide]</text>
        <dbReference type="Rhea" id="RHEA:23904"/>
        <dbReference type="Rhea" id="RHEA-COMP:9780"/>
        <dbReference type="Rhea" id="RHEA-COMP:9795"/>
        <dbReference type="ChEBI" id="CHEBI:77644"/>
        <dbReference type="ChEBI" id="CHEBI:78597"/>
        <dbReference type="ChEBI" id="CHEBI:78599"/>
        <dbReference type="ChEBI" id="CHEBI:78608"/>
        <dbReference type="EC" id="2.3.2.2"/>
    </reaction>
</comment>
<dbReference type="UniPathway" id="UPA00204"/>
<dbReference type="HOGENOM" id="CLU_014813_3_0_4"/>
<dbReference type="AlphaFoldDB" id="A0A0C6P6Y0"/>
<dbReference type="InterPro" id="IPR052896">
    <property type="entry name" value="GGT-like_enzyme"/>
</dbReference>
<keyword evidence="6 7" id="KW-0012">Acyltransferase</keyword>
<evidence type="ECO:0000256" key="5">
    <source>
        <dbReference type="PIRSR" id="PIRSR600101-2"/>
    </source>
</evidence>
<dbReference type="PANTHER" id="PTHR43881">
    <property type="entry name" value="GAMMA-GLUTAMYLTRANSPEPTIDASE (AFU_ORTHOLOGUE AFUA_4G13580)"/>
    <property type="match status" value="1"/>
</dbReference>
<keyword evidence="6" id="KW-0865">Zymogen</keyword>
<dbReference type="NCBIfam" id="TIGR00066">
    <property type="entry name" value="g_glut_trans"/>
    <property type="match status" value="1"/>
</dbReference>
<comment type="catalytic activity">
    <reaction evidence="2 6">
        <text>glutathione + H2O = L-cysteinylglycine + L-glutamate</text>
        <dbReference type="Rhea" id="RHEA:28807"/>
        <dbReference type="ChEBI" id="CHEBI:15377"/>
        <dbReference type="ChEBI" id="CHEBI:29985"/>
        <dbReference type="ChEBI" id="CHEBI:57925"/>
        <dbReference type="ChEBI" id="CHEBI:61694"/>
        <dbReference type="EC" id="3.4.19.13"/>
    </reaction>
</comment>
<comment type="similarity">
    <text evidence="6">Belongs to the gamma-glutamyltransferase family.</text>
</comment>
<dbReference type="Gene3D" id="1.10.246.130">
    <property type="match status" value="1"/>
</dbReference>
<gene>
    <name evidence="7" type="primary">ggt</name>
    <name evidence="7" type="ORF">BN112_2465</name>
</gene>
<dbReference type="Pfam" id="PF01019">
    <property type="entry name" value="G_glu_transpept"/>
    <property type="match status" value="1"/>
</dbReference>
<dbReference type="Proteomes" id="UP000007564">
    <property type="component" value="Chromosome"/>
</dbReference>
<evidence type="ECO:0000313" key="8">
    <source>
        <dbReference type="Proteomes" id="UP000007564"/>
    </source>
</evidence>
<accession>A0A0C6P6Y0</accession>
<dbReference type="InterPro" id="IPR000101">
    <property type="entry name" value="GGT_peptidase"/>
</dbReference>
<dbReference type="EC" id="3.4.19.13" evidence="6"/>
<dbReference type="EMBL" id="HE965806">
    <property type="protein sequence ID" value="CCJ54382.1"/>
    <property type="molecule type" value="Genomic_DNA"/>
</dbReference>
<evidence type="ECO:0000256" key="2">
    <source>
        <dbReference type="ARBA" id="ARBA00001089"/>
    </source>
</evidence>
<dbReference type="RefSeq" id="WP_003808651.1">
    <property type="nucleotide sequence ID" value="NC_019382.1"/>
</dbReference>
<keyword evidence="6 7" id="KW-0808">Transferase</keyword>
<keyword evidence="6" id="KW-0378">Hydrolase</keyword>
<protein>
    <recommendedName>
        <fullName evidence="6">Glutathione hydrolase proenzyme</fullName>
        <ecNumber evidence="6">2.3.2.2</ecNumber>
        <ecNumber evidence="6">3.4.19.13</ecNumber>
    </recommendedName>
    <component>
        <recommendedName>
            <fullName evidence="6">Glutathione hydrolase large chain</fullName>
        </recommendedName>
    </component>
    <component>
        <recommendedName>
            <fullName evidence="6">Glutathione hydrolase small chain</fullName>
        </recommendedName>
    </component>
</protein>
<sequence>MIHANGPRTGRPPALGRRGMVSSPHYLASGSGLEVLRRGGSAVDAAIATNATLCVVYPHMAGLGGDAFWLIAAGAAQGVQALQACGPAGALADMDFYRGKGHAEAIPARGALAALTVPGAVDGWRLAHERYGKLPWESLFADAIEYARHGAPVSRSLADWLAADAAILAADPGMAGIYLPEGKPQREGSYLVQADLARTLETLARLGPREGFYEGEVAREICRYLEAAGGPLRAADFERYRAEWVQPISGTYRGYEVFQMPPPTQGFAALQILKLLEQCDVAAWGAESAEYYHHVVEAIKIAFADRDEWLSDPAYVDMPLATLLSSEYCRQRHALIRSESALALDRIEAGIKFGGAASRKSPDGDTVYFCVADADGLVVSTIQSIYHDFGAAVVGGNTGVIMQNRGSFFSLDADHPNCLQPGKHTFHTLVPAMLMKDGQPVLAYGTMGGEGQPQTQAALLTRMVDFGYDVQQAIEAPRWLMGRTWGMSSRDLWLEARIADETLRELRLRGHPVKTVPNWDGTLGHAQAIRIDPVTRAFEGGADPRGDGAALGF</sequence>
<comment type="pathway">
    <text evidence="6">Sulfur metabolism; glutathione metabolism.</text>
</comment>
<organism evidence="7 8">
    <name type="scientific">Bordetella bronchiseptica 253</name>
    <dbReference type="NCBI Taxonomy" id="568707"/>
    <lineage>
        <taxon>Bacteria</taxon>
        <taxon>Pseudomonadati</taxon>
        <taxon>Pseudomonadota</taxon>
        <taxon>Betaproteobacteria</taxon>
        <taxon>Burkholderiales</taxon>
        <taxon>Alcaligenaceae</taxon>
        <taxon>Bordetella</taxon>
    </lineage>
</organism>
<proteinExistence type="inferred from homology"/>
<dbReference type="PANTHER" id="PTHR43881:SF5">
    <property type="entry name" value="GAMMA-GLUTAMYLTRANSPEPTIDASE"/>
    <property type="match status" value="1"/>
</dbReference>
<feature type="active site" description="Nucleophile" evidence="4">
    <location>
        <position position="366"/>
    </location>
</feature>
<dbReference type="KEGG" id="bbh:BN112_2465"/>
<evidence type="ECO:0000313" key="7">
    <source>
        <dbReference type="EMBL" id="CCJ54382.1"/>
    </source>
</evidence>
<evidence type="ECO:0000256" key="1">
    <source>
        <dbReference type="ARBA" id="ARBA00001049"/>
    </source>
</evidence>
<keyword evidence="6" id="KW-0317">Glutathione biosynthesis</keyword>
<comment type="PTM">
    <text evidence="6">Cleaved by autocatalysis into a large and a small subunit.</text>
</comment>
<evidence type="ECO:0000256" key="6">
    <source>
        <dbReference type="RuleBase" id="RU368036"/>
    </source>
</evidence>
<reference evidence="7 8" key="1">
    <citation type="journal article" date="2012" name="BMC Genomics">
        <title>Comparative genomics of the classical Bordetella subspecies: the evolution and exchange of virulence-associated diversity amongst closely related pathogens.</title>
        <authorList>
            <person name="Park J."/>
            <person name="Zhang Y."/>
            <person name="Buboltz A.M."/>
            <person name="Zhang X."/>
            <person name="Schuster S.C."/>
            <person name="Ahuja U."/>
            <person name="Liu M."/>
            <person name="Miller J.F."/>
            <person name="Sebaihia M."/>
            <person name="Bentley S.D."/>
            <person name="Parkhill J."/>
            <person name="Harvill E.T."/>
        </authorList>
    </citation>
    <scope>NUCLEOTIDE SEQUENCE [LARGE SCALE GENOMIC DNA]</scope>
    <source>
        <strain evidence="7 8">253</strain>
    </source>
</reference>
<dbReference type="SUPFAM" id="SSF56235">
    <property type="entry name" value="N-terminal nucleophile aminohydrolases (Ntn hydrolases)"/>
    <property type="match status" value="1"/>
</dbReference>
<dbReference type="InterPro" id="IPR043138">
    <property type="entry name" value="GGT_lsub"/>
</dbReference>
<dbReference type="EC" id="2.3.2.2" evidence="6"/>
<dbReference type="GeneID" id="93202635"/>
<comment type="subunit">
    <text evidence="6">This enzyme consists of two polypeptide chains, which are synthesized in precursor form from a single polypeptide.</text>
</comment>
<comment type="catalytic activity">
    <reaction evidence="1 6">
        <text>an S-substituted glutathione + H2O = an S-substituted L-cysteinylglycine + L-glutamate</text>
        <dbReference type="Rhea" id="RHEA:59468"/>
        <dbReference type="ChEBI" id="CHEBI:15377"/>
        <dbReference type="ChEBI" id="CHEBI:29985"/>
        <dbReference type="ChEBI" id="CHEBI:90779"/>
        <dbReference type="ChEBI" id="CHEBI:143103"/>
        <dbReference type="EC" id="3.4.19.13"/>
    </reaction>
</comment>
<evidence type="ECO:0000256" key="4">
    <source>
        <dbReference type="PIRSR" id="PIRSR600101-1"/>
    </source>
</evidence>
<dbReference type="GO" id="GO:0006750">
    <property type="term" value="P:glutathione biosynthetic process"/>
    <property type="evidence" value="ECO:0007669"/>
    <property type="project" value="UniProtKB-KW"/>
</dbReference>